<dbReference type="InterPro" id="IPR011006">
    <property type="entry name" value="CheY-like_superfamily"/>
</dbReference>
<dbReference type="Gene3D" id="3.40.50.2300">
    <property type="match status" value="1"/>
</dbReference>
<dbReference type="NCBIfam" id="TIGR02937">
    <property type="entry name" value="sigma70-ECF"/>
    <property type="match status" value="1"/>
</dbReference>
<dbReference type="Pfam" id="PF00196">
    <property type="entry name" value="GerE"/>
    <property type="match status" value="1"/>
</dbReference>
<protein>
    <submittedName>
        <fullName evidence="5">Sigma-70 family RNA polymerase sigma factor</fullName>
    </submittedName>
</protein>
<gene>
    <name evidence="5" type="ORF">H9889_02440</name>
</gene>
<dbReference type="InterPro" id="IPR036388">
    <property type="entry name" value="WH-like_DNA-bd_sf"/>
</dbReference>
<dbReference type="InterPro" id="IPR000792">
    <property type="entry name" value="Tscrpt_reg_LuxR_C"/>
</dbReference>
<dbReference type="SMART" id="SM00448">
    <property type="entry name" value="REC"/>
    <property type="match status" value="1"/>
</dbReference>
<dbReference type="PANTHER" id="PTHR43214">
    <property type="entry name" value="TWO-COMPONENT RESPONSE REGULATOR"/>
    <property type="match status" value="1"/>
</dbReference>
<dbReference type="PANTHER" id="PTHR43214:SF44">
    <property type="entry name" value="TWO-COMPONENT RESPONSE REGULATOR"/>
    <property type="match status" value="1"/>
</dbReference>
<dbReference type="GO" id="GO:0000160">
    <property type="term" value="P:phosphorelay signal transduction system"/>
    <property type="evidence" value="ECO:0007669"/>
    <property type="project" value="InterPro"/>
</dbReference>
<evidence type="ECO:0000313" key="5">
    <source>
        <dbReference type="EMBL" id="HIW06174.1"/>
    </source>
</evidence>
<dbReference type="SUPFAM" id="SSF52172">
    <property type="entry name" value="CheY-like"/>
    <property type="match status" value="1"/>
</dbReference>
<dbReference type="SMART" id="SM00421">
    <property type="entry name" value="HTH_LUXR"/>
    <property type="match status" value="1"/>
</dbReference>
<dbReference type="GO" id="GO:0003700">
    <property type="term" value="F:DNA-binding transcription factor activity"/>
    <property type="evidence" value="ECO:0007669"/>
    <property type="project" value="InterPro"/>
</dbReference>
<accession>A0A9D1Q4U5</accession>
<keyword evidence="1" id="KW-0238">DNA-binding</keyword>
<dbReference type="PRINTS" id="PR00038">
    <property type="entry name" value="HTHLUXR"/>
</dbReference>
<name>A0A9D1Q4U5_9GAMM</name>
<comment type="caution">
    <text evidence="5">The sequence shown here is derived from an EMBL/GenBank/DDBJ whole genome shotgun (WGS) entry which is preliminary data.</text>
</comment>
<evidence type="ECO:0000259" key="4">
    <source>
        <dbReference type="PROSITE" id="PS50110"/>
    </source>
</evidence>
<feature type="domain" description="HTH luxR-type" evidence="3">
    <location>
        <begin position="131"/>
        <end position="196"/>
    </location>
</feature>
<dbReference type="GO" id="GO:0006352">
    <property type="term" value="P:DNA-templated transcription initiation"/>
    <property type="evidence" value="ECO:0007669"/>
    <property type="project" value="InterPro"/>
</dbReference>
<feature type="modified residue" description="4-aspartylphosphate" evidence="2">
    <location>
        <position position="54"/>
    </location>
</feature>
<reference evidence="5" key="1">
    <citation type="journal article" date="2021" name="PeerJ">
        <title>Extensive microbial diversity within the chicken gut microbiome revealed by metagenomics and culture.</title>
        <authorList>
            <person name="Gilroy R."/>
            <person name="Ravi A."/>
            <person name="Getino M."/>
            <person name="Pursley I."/>
            <person name="Horton D.L."/>
            <person name="Alikhan N.F."/>
            <person name="Baker D."/>
            <person name="Gharbi K."/>
            <person name="Hall N."/>
            <person name="Watson M."/>
            <person name="Adriaenssens E.M."/>
            <person name="Foster-Nyarko E."/>
            <person name="Jarju S."/>
            <person name="Secka A."/>
            <person name="Antonio M."/>
            <person name="Oren A."/>
            <person name="Chaudhuri R.R."/>
            <person name="La Ragione R."/>
            <person name="Hildebrand F."/>
            <person name="Pallen M.J."/>
        </authorList>
    </citation>
    <scope>NUCLEOTIDE SEQUENCE</scope>
    <source>
        <strain evidence="5">CHK160-9182</strain>
    </source>
</reference>
<dbReference type="CDD" id="cd06170">
    <property type="entry name" value="LuxR_C_like"/>
    <property type="match status" value="1"/>
</dbReference>
<dbReference type="InterPro" id="IPR039420">
    <property type="entry name" value="WalR-like"/>
</dbReference>
<evidence type="ECO:0000256" key="2">
    <source>
        <dbReference type="PROSITE-ProRule" id="PRU00169"/>
    </source>
</evidence>
<dbReference type="InterPro" id="IPR014284">
    <property type="entry name" value="RNA_pol_sigma-70_dom"/>
</dbReference>
<organism evidence="5 6">
    <name type="scientific">Candidatus Ignatzschineria merdigallinarum</name>
    <dbReference type="NCBI Taxonomy" id="2838621"/>
    <lineage>
        <taxon>Bacteria</taxon>
        <taxon>Pseudomonadati</taxon>
        <taxon>Pseudomonadota</taxon>
        <taxon>Gammaproteobacteria</taxon>
        <taxon>Cardiobacteriales</taxon>
        <taxon>Ignatzschineriaceae</taxon>
        <taxon>Ignatzschineria</taxon>
    </lineage>
</organism>
<dbReference type="PROSITE" id="PS50110">
    <property type="entry name" value="RESPONSE_REGULATORY"/>
    <property type="match status" value="1"/>
</dbReference>
<evidence type="ECO:0000259" key="3">
    <source>
        <dbReference type="PROSITE" id="PS50043"/>
    </source>
</evidence>
<evidence type="ECO:0000313" key="6">
    <source>
        <dbReference type="Proteomes" id="UP000823934"/>
    </source>
</evidence>
<keyword evidence="2" id="KW-0597">Phosphoprotein</keyword>
<dbReference type="InterPro" id="IPR001789">
    <property type="entry name" value="Sig_transdc_resp-reg_receiver"/>
</dbReference>
<reference evidence="5" key="2">
    <citation type="submission" date="2021-04" db="EMBL/GenBank/DDBJ databases">
        <authorList>
            <person name="Gilroy R."/>
        </authorList>
    </citation>
    <scope>NUCLEOTIDE SEQUENCE</scope>
    <source>
        <strain evidence="5">CHK160-9182</strain>
    </source>
</reference>
<evidence type="ECO:0000256" key="1">
    <source>
        <dbReference type="ARBA" id="ARBA00023125"/>
    </source>
</evidence>
<feature type="domain" description="Response regulatory" evidence="4">
    <location>
        <begin position="5"/>
        <end position="119"/>
    </location>
</feature>
<dbReference type="Gene3D" id="1.10.10.10">
    <property type="entry name" value="Winged helix-like DNA-binding domain superfamily/Winged helix DNA-binding domain"/>
    <property type="match status" value="1"/>
</dbReference>
<dbReference type="EMBL" id="DXHP01000055">
    <property type="protein sequence ID" value="HIW06174.1"/>
    <property type="molecule type" value="Genomic_DNA"/>
</dbReference>
<dbReference type="GO" id="GO:0003677">
    <property type="term" value="F:DNA binding"/>
    <property type="evidence" value="ECO:0007669"/>
    <property type="project" value="UniProtKB-KW"/>
</dbReference>
<proteinExistence type="predicted"/>
<dbReference type="Pfam" id="PF00072">
    <property type="entry name" value="Response_reg"/>
    <property type="match status" value="1"/>
</dbReference>
<dbReference type="PROSITE" id="PS50043">
    <property type="entry name" value="HTH_LUXR_2"/>
    <property type="match status" value="1"/>
</dbReference>
<dbReference type="Proteomes" id="UP000823934">
    <property type="component" value="Unassembled WGS sequence"/>
</dbReference>
<sequence>MKTLTVHIVDDELDVRESCEFLVSTLNYPTQLWEDGKAFIEGVDLTLPAIAIVDLRMPRLSGDSVITMLKNYQSPIGAIILTGHGEVASAVKTLQEGAIDFLEKPIDLPTLIAALERAETVTLERFQKNQIIEQFNALTEREKQIAKLVYEGLTNREIAEKESISVRTVEVQRANAMKKLSTESLAEFISMLNEIENLLKKNITSH</sequence>
<dbReference type="AlphaFoldDB" id="A0A9D1Q4U5"/>